<evidence type="ECO:0000313" key="16">
    <source>
        <dbReference type="Proteomes" id="UP000252008"/>
    </source>
</evidence>
<reference evidence="14 17" key="2">
    <citation type="journal article" date="2019" name="Emerg. Microbes Infect.">
        <title>Comprehensive subspecies identification of 175 nontuberculous mycobacteria species based on 7547 genomic profiles.</title>
        <authorList>
            <person name="Matsumoto Y."/>
            <person name="Kinjo T."/>
            <person name="Motooka D."/>
            <person name="Nabeya D."/>
            <person name="Jung N."/>
            <person name="Uechi K."/>
            <person name="Horii T."/>
            <person name="Iida T."/>
            <person name="Fujita J."/>
            <person name="Nakamura S."/>
        </authorList>
    </citation>
    <scope>NUCLEOTIDE SEQUENCE [LARGE SCALE GENOMIC DNA]</scope>
    <source>
        <strain evidence="14 17">JCM 6367</strain>
    </source>
</reference>
<feature type="transmembrane region" description="Helical" evidence="10">
    <location>
        <begin position="410"/>
        <end position="428"/>
    </location>
</feature>
<proteinExistence type="inferred from homology"/>
<comment type="subcellular location">
    <subcellularLocation>
        <location evidence="10">Cell membrane</location>
        <topology evidence="10">Multi-pass membrane protein</topology>
    </subcellularLocation>
    <subcellularLocation>
        <location evidence="1 12">Membrane</location>
        <topology evidence="1 12">Multi-pass membrane protein</topology>
    </subcellularLocation>
</comment>
<dbReference type="GO" id="GO:0006605">
    <property type="term" value="P:protein targeting"/>
    <property type="evidence" value="ECO:0007669"/>
    <property type="project" value="UniProtKB-UniRule"/>
</dbReference>
<dbReference type="STRING" id="39692.BST38_18715"/>
<dbReference type="HAMAP" id="MF_01465">
    <property type="entry name" value="SecY"/>
    <property type="match status" value="1"/>
</dbReference>
<dbReference type="SUPFAM" id="SSF103491">
    <property type="entry name" value="Preprotein translocase SecY subunit"/>
    <property type="match status" value="1"/>
</dbReference>
<evidence type="ECO:0000256" key="13">
    <source>
        <dbReference type="RuleBase" id="RU004349"/>
    </source>
</evidence>
<dbReference type="NCBIfam" id="TIGR00967">
    <property type="entry name" value="3a0501s007"/>
    <property type="match status" value="1"/>
</dbReference>
<feature type="transmembrane region" description="Helical" evidence="10">
    <location>
        <begin position="159"/>
        <end position="182"/>
    </location>
</feature>
<organism evidence="15 16">
    <name type="scientific">Mycolicibacterium parafortuitum</name>
    <name type="common">Mycobacterium parafortuitum</name>
    <dbReference type="NCBI Taxonomy" id="39692"/>
    <lineage>
        <taxon>Bacteria</taxon>
        <taxon>Bacillati</taxon>
        <taxon>Actinomycetota</taxon>
        <taxon>Actinomycetes</taxon>
        <taxon>Mycobacteriales</taxon>
        <taxon>Mycobacteriaceae</taxon>
        <taxon>Mycolicibacterium</taxon>
    </lineage>
</organism>
<evidence type="ECO:0000256" key="8">
    <source>
        <dbReference type="ARBA" id="ARBA00023136"/>
    </source>
</evidence>
<evidence type="ECO:0000256" key="7">
    <source>
        <dbReference type="ARBA" id="ARBA00023010"/>
    </source>
</evidence>
<dbReference type="Pfam" id="PF00344">
    <property type="entry name" value="SecY"/>
    <property type="match status" value="1"/>
</dbReference>
<evidence type="ECO:0000256" key="2">
    <source>
        <dbReference type="ARBA" id="ARBA00005751"/>
    </source>
</evidence>
<feature type="transmembrane region" description="Helical" evidence="10">
    <location>
        <begin position="189"/>
        <end position="207"/>
    </location>
</feature>
<feature type="transmembrane region" description="Helical" evidence="10">
    <location>
        <begin position="274"/>
        <end position="292"/>
    </location>
</feature>
<dbReference type="AlphaFoldDB" id="A0A375YGY8"/>
<dbReference type="InterPro" id="IPR002208">
    <property type="entry name" value="SecY/SEC61-alpha"/>
</dbReference>
<dbReference type="EMBL" id="UEGS01000001">
    <property type="protein sequence ID" value="SRX80381.1"/>
    <property type="molecule type" value="Genomic_DNA"/>
</dbReference>
<evidence type="ECO:0000313" key="15">
    <source>
        <dbReference type="EMBL" id="SRX80381.1"/>
    </source>
</evidence>
<feature type="transmembrane region" description="Helical" evidence="10">
    <location>
        <begin position="372"/>
        <end position="398"/>
    </location>
</feature>
<feature type="transmembrane region" description="Helical" evidence="10">
    <location>
        <begin position="70"/>
        <end position="97"/>
    </location>
</feature>
<dbReference type="PROSITE" id="PS00755">
    <property type="entry name" value="SECY_1"/>
    <property type="match status" value="1"/>
</dbReference>
<dbReference type="Gene3D" id="1.10.3370.10">
    <property type="entry name" value="SecY subunit domain"/>
    <property type="match status" value="1"/>
</dbReference>
<evidence type="ECO:0000313" key="14">
    <source>
        <dbReference type="EMBL" id="BBY73315.1"/>
    </source>
</evidence>
<reference evidence="14" key="3">
    <citation type="submission" date="2020-02" db="EMBL/GenBank/DDBJ databases">
        <authorList>
            <person name="Matsumoto Y."/>
            <person name="Motooka D."/>
            <person name="Nakamura S."/>
        </authorList>
    </citation>
    <scope>NUCLEOTIDE SEQUENCE</scope>
    <source>
        <strain evidence="14">JCM 6367</strain>
    </source>
</reference>
<evidence type="ECO:0000256" key="4">
    <source>
        <dbReference type="ARBA" id="ARBA00022692"/>
    </source>
</evidence>
<comment type="caution">
    <text evidence="10">Lacks conserved residue(s) required for the propagation of feature annotation.</text>
</comment>
<dbReference type="FunFam" id="1.10.3370.10:FF:000001">
    <property type="entry name" value="Preprotein translocase subunit SecY"/>
    <property type="match status" value="1"/>
</dbReference>
<keyword evidence="3 10" id="KW-0813">Transport</keyword>
<dbReference type="Proteomes" id="UP000466554">
    <property type="component" value="Chromosome"/>
</dbReference>
<keyword evidence="10" id="KW-1003">Cell membrane</keyword>
<keyword evidence="16" id="KW-1185">Reference proteome</keyword>
<dbReference type="EMBL" id="AP022598">
    <property type="protein sequence ID" value="BBY73315.1"/>
    <property type="molecule type" value="Genomic_DNA"/>
</dbReference>
<dbReference type="PIRSF" id="PIRSF004557">
    <property type="entry name" value="SecY"/>
    <property type="match status" value="1"/>
</dbReference>
<dbReference type="InterPro" id="IPR026593">
    <property type="entry name" value="SecY"/>
</dbReference>
<dbReference type="PROSITE" id="PS00756">
    <property type="entry name" value="SECY_2"/>
    <property type="match status" value="1"/>
</dbReference>
<comment type="function">
    <text evidence="10 11">The central subunit of the protein translocation channel SecYEG. Consists of two halves formed by TMs 1-5 and 6-10. These two domains form a lateral gate at the front which open onto the bilayer between TMs 2 and 7, and are clamped together by SecE at the back. The channel is closed by both a pore ring composed of hydrophobic SecY resides and a short helix (helix 2A) on the extracellular side of the membrane which forms a plug. The plug probably moves laterally to allow the channel to open. The ring and the pore may move independently.</text>
</comment>
<comment type="subunit">
    <text evidence="10">Component of the Sec protein translocase complex. Heterotrimer consisting of SecY, SecE and SecG subunits. The heterotrimers can form oligomers, although 1 heterotrimer is thought to be able to translocate proteins. Interacts with the ribosome. Interacts with SecDF, and other proteins may be involved. Interacts with SecA.</text>
</comment>
<evidence type="ECO:0000256" key="3">
    <source>
        <dbReference type="ARBA" id="ARBA00022448"/>
    </source>
</evidence>
<gene>
    <name evidence="10 14" type="primary">secY</name>
    <name evidence="15" type="ORF">MPP7335_02124</name>
    <name evidence="14" type="ORF">MPRF_02140</name>
</gene>
<evidence type="ECO:0000256" key="6">
    <source>
        <dbReference type="ARBA" id="ARBA00022989"/>
    </source>
</evidence>
<keyword evidence="8 10" id="KW-0472">Membrane</keyword>
<evidence type="ECO:0000256" key="12">
    <source>
        <dbReference type="RuleBase" id="RU003484"/>
    </source>
</evidence>
<reference evidence="15 16" key="1">
    <citation type="submission" date="2018-05" db="EMBL/GenBank/DDBJ databases">
        <authorList>
            <consortium name="IHU Genomes"/>
        </authorList>
    </citation>
    <scope>NUCLEOTIDE SEQUENCE [LARGE SCALE GENOMIC DNA]</scope>
    <source>
        <strain evidence="15 16">P7335</strain>
    </source>
</reference>
<dbReference type="PANTHER" id="PTHR10906">
    <property type="entry name" value="SECY/SEC61-ALPHA FAMILY MEMBER"/>
    <property type="match status" value="1"/>
</dbReference>
<dbReference type="GO" id="GO:0005886">
    <property type="term" value="C:plasma membrane"/>
    <property type="evidence" value="ECO:0007669"/>
    <property type="project" value="UniProtKB-SubCell"/>
</dbReference>
<evidence type="ECO:0000256" key="9">
    <source>
        <dbReference type="ARBA" id="ARBA00039733"/>
    </source>
</evidence>
<dbReference type="InterPro" id="IPR023201">
    <property type="entry name" value="SecY_dom_sf"/>
</dbReference>
<evidence type="ECO:0000256" key="1">
    <source>
        <dbReference type="ARBA" id="ARBA00004141"/>
    </source>
</evidence>
<keyword evidence="7 10" id="KW-0811">Translocation</keyword>
<dbReference type="Proteomes" id="UP000252008">
    <property type="component" value="Unassembled WGS sequence"/>
</dbReference>
<dbReference type="PRINTS" id="PR00303">
    <property type="entry name" value="SECYTRNLCASE"/>
</dbReference>
<keyword evidence="6 10" id="KW-1133">Transmembrane helix</keyword>
<comment type="similarity">
    <text evidence="2 10 13">Belongs to the SecY/SEC61-alpha family.</text>
</comment>
<dbReference type="GO" id="GO:0065002">
    <property type="term" value="P:intracellular protein transmembrane transport"/>
    <property type="evidence" value="ECO:0007669"/>
    <property type="project" value="UniProtKB-UniRule"/>
</dbReference>
<feature type="transmembrane region" description="Helical" evidence="10">
    <location>
        <begin position="219"/>
        <end position="239"/>
    </location>
</feature>
<sequence>MLSAFISSLRTVDLRRKILFTLGIVILYRVGANVPSPGVNYPNVQQCIADVSGGESGQIYSLINLFSGGALLQLSVFAVGIMPYITASIIVQLLGVVIPRFEQLRKEGQAGQTKLTQYTRYLAIALAILQATSIVALAANGGLLQGCSLDIIEGQSEGMNIWTLAVIVIVMTAGAALVMWMGELVTERGVGNGMSLIIFASIASAIPGEGKNILDSRGGMVFTLVCVAALLIVVGVVFVEQGQRRIPVQYAKRMVGRKMYGGTSTYLPLKVNQAGVIPVIFASSLIYIPHLITQLITSASDSPSTGWWQSFVADYLTDPSSPVYIAIYFGLIIFFTYFYVSITFNPEERADEMKKYGGFIPGIRPGKPTAEYLSFVLSRITLPGSIYLGVIAVLPNLFLEIGNTGSVQNLPFGGTAVLIAVGVGLDTVKQIESQLMQRNYEGFLK</sequence>
<evidence type="ECO:0000256" key="11">
    <source>
        <dbReference type="RuleBase" id="RU000537"/>
    </source>
</evidence>
<dbReference type="RefSeq" id="WP_083144954.1">
    <property type="nucleotide sequence ID" value="NZ_AP022598.1"/>
</dbReference>
<dbReference type="InterPro" id="IPR030659">
    <property type="entry name" value="SecY_CS"/>
</dbReference>
<accession>A0A375YGY8</accession>
<protein>
    <recommendedName>
        <fullName evidence="9 10">Protein translocase subunit SecY</fullName>
    </recommendedName>
</protein>
<feature type="transmembrane region" description="Helical" evidence="10">
    <location>
        <begin position="118"/>
        <end position="139"/>
    </location>
</feature>
<dbReference type="GO" id="GO:0043952">
    <property type="term" value="P:protein transport by the Sec complex"/>
    <property type="evidence" value="ECO:0007669"/>
    <property type="project" value="UniProtKB-UniRule"/>
</dbReference>
<keyword evidence="4 10" id="KW-0812">Transmembrane</keyword>
<keyword evidence="5 10" id="KW-0653">Protein transport</keyword>
<evidence type="ECO:0000313" key="17">
    <source>
        <dbReference type="Proteomes" id="UP000466554"/>
    </source>
</evidence>
<evidence type="ECO:0000256" key="10">
    <source>
        <dbReference type="HAMAP-Rule" id="MF_01465"/>
    </source>
</evidence>
<name>A0A375YGY8_MYCPF</name>
<feature type="transmembrane region" description="Helical" evidence="10">
    <location>
        <begin position="323"/>
        <end position="344"/>
    </location>
</feature>
<evidence type="ECO:0000256" key="5">
    <source>
        <dbReference type="ARBA" id="ARBA00022927"/>
    </source>
</evidence>